<protein>
    <recommendedName>
        <fullName evidence="2">RRM domain-containing protein</fullName>
    </recommendedName>
</protein>
<sequence>MQNSGPVETTQCTIGCENNPPTRGPLLAHWMEVFFSASRGEGNCLFIETTERADERMEQRIRSLAACYGRVLKFFHDKAGSTLVLYSSTKDGRKALDQLKRNRHVKVDVAGRKLQAIFTDQQTKKSDGSHSKACRDPEVDIACSATIEISRLCDDVSEDSLRETFSRFGAIKAVVLKKSTEDTNTAEVEFEERCNVPKAVAEMDGFFFSLTKISVSMVRLQSRFLWLSGIPSQFSGSILQSGLYRYGKFTSFCRVATCIVLSYESVESAAETIDAVKRKGLAMFRPRIEFVTEEFAMKMQKEAEKLVPEMPDAPSQEDDDQKIEPQAQATKETTNFLKNRKFRLKDASIMNTVSVILLVFCFMQLLHSSTQQGVGPYGHGPQLGLKEWFEGEPTKRKLPKELQARIQDSQGCMRWYTTWLYF</sequence>
<feature type="domain" description="RRM" evidence="2">
    <location>
        <begin position="145"/>
        <end position="220"/>
    </location>
</feature>
<accession>R7TT93</accession>
<evidence type="ECO:0000259" key="2">
    <source>
        <dbReference type="PROSITE" id="PS50102"/>
    </source>
</evidence>
<keyword evidence="5" id="KW-1185">Reference proteome</keyword>
<dbReference type="SMART" id="SM00360">
    <property type="entry name" value="RRM"/>
    <property type="match status" value="1"/>
</dbReference>
<dbReference type="InterPro" id="IPR012677">
    <property type="entry name" value="Nucleotide-bd_a/b_plait_sf"/>
</dbReference>
<organism evidence="3">
    <name type="scientific">Capitella teleta</name>
    <name type="common">Polychaete worm</name>
    <dbReference type="NCBI Taxonomy" id="283909"/>
    <lineage>
        <taxon>Eukaryota</taxon>
        <taxon>Metazoa</taxon>
        <taxon>Spiralia</taxon>
        <taxon>Lophotrochozoa</taxon>
        <taxon>Annelida</taxon>
        <taxon>Polychaeta</taxon>
        <taxon>Sedentaria</taxon>
        <taxon>Scolecida</taxon>
        <taxon>Capitellidae</taxon>
        <taxon>Capitella</taxon>
    </lineage>
</organism>
<dbReference type="EnsemblMetazoa" id="CapteT226446">
    <property type="protein sequence ID" value="CapteP226446"/>
    <property type="gene ID" value="CapteG226446"/>
</dbReference>
<reference evidence="4" key="3">
    <citation type="submission" date="2015-06" db="UniProtKB">
        <authorList>
            <consortium name="EnsemblMetazoa"/>
        </authorList>
    </citation>
    <scope>IDENTIFICATION</scope>
</reference>
<evidence type="ECO:0000313" key="4">
    <source>
        <dbReference type="EnsemblMetazoa" id="CapteP226446"/>
    </source>
</evidence>
<dbReference type="EMBL" id="KB309354">
    <property type="protein sequence ID" value="ELT94711.1"/>
    <property type="molecule type" value="Genomic_DNA"/>
</dbReference>
<dbReference type="InterPro" id="IPR035979">
    <property type="entry name" value="RBD_domain_sf"/>
</dbReference>
<name>R7TT93_CAPTE</name>
<proteinExistence type="predicted"/>
<dbReference type="SUPFAM" id="SSF54928">
    <property type="entry name" value="RNA-binding domain, RBD"/>
    <property type="match status" value="1"/>
</dbReference>
<dbReference type="GO" id="GO:0003723">
    <property type="term" value="F:RNA binding"/>
    <property type="evidence" value="ECO:0007669"/>
    <property type="project" value="UniProtKB-UniRule"/>
</dbReference>
<dbReference type="PROSITE" id="PS50102">
    <property type="entry name" value="RRM"/>
    <property type="match status" value="1"/>
</dbReference>
<dbReference type="AlphaFoldDB" id="R7TT93"/>
<dbReference type="Gene3D" id="3.30.70.330">
    <property type="match status" value="1"/>
</dbReference>
<gene>
    <name evidence="3" type="ORF">CAPTEDRAFT_226446</name>
</gene>
<keyword evidence="1" id="KW-0694">RNA-binding</keyword>
<dbReference type="Proteomes" id="UP000014760">
    <property type="component" value="Unassembled WGS sequence"/>
</dbReference>
<dbReference type="InterPro" id="IPR000504">
    <property type="entry name" value="RRM_dom"/>
</dbReference>
<evidence type="ECO:0000313" key="3">
    <source>
        <dbReference type="EMBL" id="ELT94711.1"/>
    </source>
</evidence>
<reference evidence="5" key="1">
    <citation type="submission" date="2012-12" db="EMBL/GenBank/DDBJ databases">
        <authorList>
            <person name="Hellsten U."/>
            <person name="Grimwood J."/>
            <person name="Chapman J.A."/>
            <person name="Shapiro H."/>
            <person name="Aerts A."/>
            <person name="Otillar R.P."/>
            <person name="Terry A.Y."/>
            <person name="Boore J.L."/>
            <person name="Simakov O."/>
            <person name="Marletaz F."/>
            <person name="Cho S.-J."/>
            <person name="Edsinger-Gonzales E."/>
            <person name="Havlak P."/>
            <person name="Kuo D.-H."/>
            <person name="Larsson T."/>
            <person name="Lv J."/>
            <person name="Arendt D."/>
            <person name="Savage R."/>
            <person name="Osoegawa K."/>
            <person name="de Jong P."/>
            <person name="Lindberg D.R."/>
            <person name="Seaver E.C."/>
            <person name="Weisblat D.A."/>
            <person name="Putnam N.H."/>
            <person name="Grigoriev I.V."/>
            <person name="Rokhsar D.S."/>
        </authorList>
    </citation>
    <scope>NUCLEOTIDE SEQUENCE</scope>
    <source>
        <strain evidence="5">I ESC-2004</strain>
    </source>
</reference>
<dbReference type="EMBL" id="AMQN01012184">
    <property type="status" value="NOT_ANNOTATED_CDS"/>
    <property type="molecule type" value="Genomic_DNA"/>
</dbReference>
<evidence type="ECO:0000313" key="5">
    <source>
        <dbReference type="Proteomes" id="UP000014760"/>
    </source>
</evidence>
<evidence type="ECO:0000256" key="1">
    <source>
        <dbReference type="PROSITE-ProRule" id="PRU00176"/>
    </source>
</evidence>
<dbReference type="HOGENOM" id="CLU_650925_0_0_1"/>
<reference evidence="3 5" key="2">
    <citation type="journal article" date="2013" name="Nature">
        <title>Insights into bilaterian evolution from three spiralian genomes.</title>
        <authorList>
            <person name="Simakov O."/>
            <person name="Marletaz F."/>
            <person name="Cho S.J."/>
            <person name="Edsinger-Gonzales E."/>
            <person name="Havlak P."/>
            <person name="Hellsten U."/>
            <person name="Kuo D.H."/>
            <person name="Larsson T."/>
            <person name="Lv J."/>
            <person name="Arendt D."/>
            <person name="Savage R."/>
            <person name="Osoegawa K."/>
            <person name="de Jong P."/>
            <person name="Grimwood J."/>
            <person name="Chapman J.A."/>
            <person name="Shapiro H."/>
            <person name="Aerts A."/>
            <person name="Otillar R.P."/>
            <person name="Terry A.Y."/>
            <person name="Boore J.L."/>
            <person name="Grigoriev I.V."/>
            <person name="Lindberg D.R."/>
            <person name="Seaver E.C."/>
            <person name="Weisblat D.A."/>
            <person name="Putnam N.H."/>
            <person name="Rokhsar D.S."/>
        </authorList>
    </citation>
    <scope>NUCLEOTIDE SEQUENCE</scope>
    <source>
        <strain evidence="3 5">I ESC-2004</strain>
    </source>
</reference>
<dbReference type="CDD" id="cd00590">
    <property type="entry name" value="RRM_SF"/>
    <property type="match status" value="1"/>
</dbReference>
<dbReference type="Pfam" id="PF00076">
    <property type="entry name" value="RRM_1"/>
    <property type="match status" value="1"/>
</dbReference>